<comment type="caution">
    <text evidence="1">The sequence shown here is derived from an EMBL/GenBank/DDBJ whole genome shotgun (WGS) entry which is preliminary data.</text>
</comment>
<dbReference type="Proteomes" id="UP001239111">
    <property type="component" value="Chromosome 1"/>
</dbReference>
<gene>
    <name evidence="1" type="ORF">QAD02_018162</name>
</gene>
<accession>A0ACC2PG18</accession>
<keyword evidence="2" id="KW-1185">Reference proteome</keyword>
<sequence length="269" mass="31135">MLLQIHNLLAHLDCPETIEGFMHMYGNQQIYFLDGPITINNILGAYFVSENHRYLHRNWIYNNFEKFISPLIGPELKDRPQLTYVRVDYFDELPINIYALMLNFSAATSRPCTEMFRNISLYVEKTCGKQPTVMELYKKNPGIISLYHSIEPCTLPTWHNMPNKGKRARIEVLSDSAYAQLISFLVRYNIFTNKMPQPPAETVPLHSLVTPTAQNPERRPFSPLLYSKNRVLPNVLWMQPYGYAQDALNYTVALGYKIEQENIDGIAIP</sequence>
<evidence type="ECO:0000313" key="1">
    <source>
        <dbReference type="EMBL" id="KAJ8682370.1"/>
    </source>
</evidence>
<dbReference type="EMBL" id="CM056741">
    <property type="protein sequence ID" value="KAJ8682370.1"/>
    <property type="molecule type" value="Genomic_DNA"/>
</dbReference>
<evidence type="ECO:0000313" key="2">
    <source>
        <dbReference type="Proteomes" id="UP001239111"/>
    </source>
</evidence>
<reference evidence="1" key="1">
    <citation type="submission" date="2023-04" db="EMBL/GenBank/DDBJ databases">
        <title>A chromosome-level genome assembly of the parasitoid wasp Eretmocerus hayati.</title>
        <authorList>
            <person name="Zhong Y."/>
            <person name="Liu S."/>
            <person name="Liu Y."/>
        </authorList>
    </citation>
    <scope>NUCLEOTIDE SEQUENCE</scope>
    <source>
        <strain evidence="1">ZJU_SS_LIU_2023</strain>
    </source>
</reference>
<name>A0ACC2PG18_9HYME</name>
<organism evidence="1 2">
    <name type="scientific">Eretmocerus hayati</name>
    <dbReference type="NCBI Taxonomy" id="131215"/>
    <lineage>
        <taxon>Eukaryota</taxon>
        <taxon>Metazoa</taxon>
        <taxon>Ecdysozoa</taxon>
        <taxon>Arthropoda</taxon>
        <taxon>Hexapoda</taxon>
        <taxon>Insecta</taxon>
        <taxon>Pterygota</taxon>
        <taxon>Neoptera</taxon>
        <taxon>Endopterygota</taxon>
        <taxon>Hymenoptera</taxon>
        <taxon>Apocrita</taxon>
        <taxon>Proctotrupomorpha</taxon>
        <taxon>Chalcidoidea</taxon>
        <taxon>Aphelinidae</taxon>
        <taxon>Aphelininae</taxon>
        <taxon>Eretmocerus</taxon>
    </lineage>
</organism>
<proteinExistence type="predicted"/>
<protein>
    <submittedName>
        <fullName evidence="1">Uncharacterized protein</fullName>
    </submittedName>
</protein>